<evidence type="ECO:0000313" key="1">
    <source>
        <dbReference type="EMBL" id="KAK7310359.1"/>
    </source>
</evidence>
<sequence length="73" mass="8585">MCFSSCLTYHGNLTSKESRRRLSLGEVTTTIHNLILGKMYYDHHGNMDIHGNCQYSCRLKFKEKTILRRNPHQ</sequence>
<gene>
    <name evidence="1" type="ORF">RJT34_07823</name>
</gene>
<organism evidence="1 2">
    <name type="scientific">Clitoria ternatea</name>
    <name type="common">Butterfly pea</name>
    <dbReference type="NCBI Taxonomy" id="43366"/>
    <lineage>
        <taxon>Eukaryota</taxon>
        <taxon>Viridiplantae</taxon>
        <taxon>Streptophyta</taxon>
        <taxon>Embryophyta</taxon>
        <taxon>Tracheophyta</taxon>
        <taxon>Spermatophyta</taxon>
        <taxon>Magnoliopsida</taxon>
        <taxon>eudicotyledons</taxon>
        <taxon>Gunneridae</taxon>
        <taxon>Pentapetalae</taxon>
        <taxon>rosids</taxon>
        <taxon>fabids</taxon>
        <taxon>Fabales</taxon>
        <taxon>Fabaceae</taxon>
        <taxon>Papilionoideae</taxon>
        <taxon>50 kb inversion clade</taxon>
        <taxon>NPAAA clade</taxon>
        <taxon>indigoferoid/millettioid clade</taxon>
        <taxon>Phaseoleae</taxon>
        <taxon>Clitoria</taxon>
    </lineage>
</organism>
<keyword evidence="2" id="KW-1185">Reference proteome</keyword>
<dbReference type="InterPro" id="IPR037239">
    <property type="entry name" value="OSBP_sf"/>
</dbReference>
<name>A0AAN9K6Z3_CLITE</name>
<protein>
    <submittedName>
        <fullName evidence="1">Uncharacterized protein</fullName>
    </submittedName>
</protein>
<dbReference type="Proteomes" id="UP001359559">
    <property type="component" value="Unassembled WGS sequence"/>
</dbReference>
<dbReference type="Gene3D" id="2.40.160.120">
    <property type="match status" value="1"/>
</dbReference>
<accession>A0AAN9K6Z3</accession>
<dbReference type="InterPro" id="IPR000648">
    <property type="entry name" value="Oxysterol-bd"/>
</dbReference>
<dbReference type="SUPFAM" id="SSF144000">
    <property type="entry name" value="Oxysterol-binding protein-like"/>
    <property type="match status" value="1"/>
</dbReference>
<dbReference type="Pfam" id="PF01237">
    <property type="entry name" value="Oxysterol_BP"/>
    <property type="match status" value="1"/>
</dbReference>
<dbReference type="GO" id="GO:0008289">
    <property type="term" value="F:lipid binding"/>
    <property type="evidence" value="ECO:0007669"/>
    <property type="project" value="InterPro"/>
</dbReference>
<dbReference type="EMBL" id="JAYKXN010000002">
    <property type="protein sequence ID" value="KAK7310359.1"/>
    <property type="molecule type" value="Genomic_DNA"/>
</dbReference>
<comment type="caution">
    <text evidence="1">The sequence shown here is derived from an EMBL/GenBank/DDBJ whole genome shotgun (WGS) entry which is preliminary data.</text>
</comment>
<evidence type="ECO:0000313" key="2">
    <source>
        <dbReference type="Proteomes" id="UP001359559"/>
    </source>
</evidence>
<proteinExistence type="predicted"/>
<dbReference type="AlphaFoldDB" id="A0AAN9K6Z3"/>
<reference evidence="1 2" key="1">
    <citation type="submission" date="2024-01" db="EMBL/GenBank/DDBJ databases">
        <title>The genomes of 5 underutilized Papilionoideae crops provide insights into root nodulation and disease resistance.</title>
        <authorList>
            <person name="Yuan L."/>
        </authorList>
    </citation>
    <scope>NUCLEOTIDE SEQUENCE [LARGE SCALE GENOMIC DNA]</scope>
    <source>
        <strain evidence="1">LY-2023</strain>
        <tissue evidence="1">Leaf</tissue>
    </source>
</reference>